<evidence type="ECO:0000256" key="3">
    <source>
        <dbReference type="ARBA" id="ARBA00023125"/>
    </source>
</evidence>
<evidence type="ECO:0000256" key="2">
    <source>
        <dbReference type="ARBA" id="ARBA00023015"/>
    </source>
</evidence>
<proteinExistence type="inferred from homology"/>
<evidence type="ECO:0000313" key="7">
    <source>
        <dbReference type="Proteomes" id="UP001157138"/>
    </source>
</evidence>
<dbReference type="InterPro" id="IPR036390">
    <property type="entry name" value="WH_DNA-bd_sf"/>
</dbReference>
<sequence>MSGYQYLPYSHNGLKVFECVARLMSFTKAAEELNVTQSAVSRQVRQLENDLNVLLVVRRHRAIALTEKGRDLYQRLNSHYRELDALFREWSTTHKQRIVIKSALSYATRTLMPQVVRLNERYPEYEIVIIPSIEESPDLETEDCDLLIVNTCQRERYIGKKGVTFLREEYMAPVYAKSLSEHNIPLQDVLTLPHLHSTLDHQDWKYWLTKANLQGTKRRRDTVFYSLDLALSACLAGQGVTVTDLLLVLPELNREFLKCPDDVVLQHSQWQYFCYQPNRSSVIDEIHDWLVEQTQSELGQLKAMCKSFGWDSTKVELPYC</sequence>
<evidence type="ECO:0000259" key="5">
    <source>
        <dbReference type="PROSITE" id="PS50931"/>
    </source>
</evidence>
<keyword evidence="2" id="KW-0805">Transcription regulation</keyword>
<dbReference type="InterPro" id="IPR058163">
    <property type="entry name" value="LysR-type_TF_proteobact-type"/>
</dbReference>
<comment type="similarity">
    <text evidence="1">Belongs to the LysR transcriptional regulatory family.</text>
</comment>
<dbReference type="InterPro" id="IPR000847">
    <property type="entry name" value="LysR_HTH_N"/>
</dbReference>
<gene>
    <name evidence="6" type="ORF">GCM10007938_38020</name>
</gene>
<keyword evidence="3" id="KW-0238">DNA-binding</keyword>
<organism evidence="6 7">
    <name type="scientific">Vibrio zhanjiangensis</name>
    <dbReference type="NCBI Taxonomy" id="1046128"/>
    <lineage>
        <taxon>Bacteria</taxon>
        <taxon>Pseudomonadati</taxon>
        <taxon>Pseudomonadota</taxon>
        <taxon>Gammaproteobacteria</taxon>
        <taxon>Vibrionales</taxon>
        <taxon>Vibrionaceae</taxon>
        <taxon>Vibrio</taxon>
    </lineage>
</organism>
<dbReference type="SUPFAM" id="SSF53850">
    <property type="entry name" value="Periplasmic binding protein-like II"/>
    <property type="match status" value="1"/>
</dbReference>
<keyword evidence="4" id="KW-0804">Transcription</keyword>
<accession>A0ABQ6F470</accession>
<dbReference type="Gene3D" id="1.10.10.10">
    <property type="entry name" value="Winged helix-like DNA-binding domain superfamily/Winged helix DNA-binding domain"/>
    <property type="match status" value="1"/>
</dbReference>
<dbReference type="Pfam" id="PF00126">
    <property type="entry name" value="HTH_1"/>
    <property type="match status" value="1"/>
</dbReference>
<comment type="caution">
    <text evidence="6">The sequence shown here is derived from an EMBL/GenBank/DDBJ whole genome shotgun (WGS) entry which is preliminary data.</text>
</comment>
<reference evidence="7" key="1">
    <citation type="journal article" date="2019" name="Int. J. Syst. Evol. Microbiol.">
        <title>The Global Catalogue of Microorganisms (GCM) 10K type strain sequencing project: providing services to taxonomists for standard genome sequencing and annotation.</title>
        <authorList>
            <consortium name="The Broad Institute Genomics Platform"/>
            <consortium name="The Broad Institute Genome Sequencing Center for Infectious Disease"/>
            <person name="Wu L."/>
            <person name="Ma J."/>
        </authorList>
    </citation>
    <scope>NUCLEOTIDE SEQUENCE [LARGE SCALE GENOMIC DNA]</scope>
    <source>
        <strain evidence="7">NBRC 108723</strain>
    </source>
</reference>
<dbReference type="RefSeq" id="WP_284193848.1">
    <property type="nucleotide sequence ID" value="NZ_BSPW01000090.1"/>
</dbReference>
<evidence type="ECO:0000256" key="4">
    <source>
        <dbReference type="ARBA" id="ARBA00023163"/>
    </source>
</evidence>
<dbReference type="Proteomes" id="UP001157138">
    <property type="component" value="Unassembled WGS sequence"/>
</dbReference>
<evidence type="ECO:0000256" key="1">
    <source>
        <dbReference type="ARBA" id="ARBA00009437"/>
    </source>
</evidence>
<dbReference type="PRINTS" id="PR00039">
    <property type="entry name" value="HTHLYSR"/>
</dbReference>
<dbReference type="Pfam" id="PF03466">
    <property type="entry name" value="LysR_substrate"/>
    <property type="match status" value="1"/>
</dbReference>
<name>A0ABQ6F470_9VIBR</name>
<dbReference type="SUPFAM" id="SSF46785">
    <property type="entry name" value="Winged helix' DNA-binding domain"/>
    <property type="match status" value="1"/>
</dbReference>
<feature type="domain" description="HTH lysR-type" evidence="5">
    <location>
        <begin position="12"/>
        <end position="66"/>
    </location>
</feature>
<evidence type="ECO:0000313" key="6">
    <source>
        <dbReference type="EMBL" id="GLT20019.1"/>
    </source>
</evidence>
<dbReference type="PANTHER" id="PTHR30537">
    <property type="entry name" value="HTH-TYPE TRANSCRIPTIONAL REGULATOR"/>
    <property type="match status" value="1"/>
</dbReference>
<dbReference type="PROSITE" id="PS50931">
    <property type="entry name" value="HTH_LYSR"/>
    <property type="match status" value="1"/>
</dbReference>
<dbReference type="InterPro" id="IPR036388">
    <property type="entry name" value="WH-like_DNA-bd_sf"/>
</dbReference>
<dbReference type="EMBL" id="BSPW01000090">
    <property type="protein sequence ID" value="GLT20019.1"/>
    <property type="molecule type" value="Genomic_DNA"/>
</dbReference>
<dbReference type="PANTHER" id="PTHR30537:SF26">
    <property type="entry name" value="GLYCINE CLEAVAGE SYSTEM TRANSCRIPTIONAL ACTIVATOR"/>
    <property type="match status" value="1"/>
</dbReference>
<dbReference type="InterPro" id="IPR005119">
    <property type="entry name" value="LysR_subst-bd"/>
</dbReference>
<protein>
    <submittedName>
        <fullName evidence="6">LysR family transcriptional regulator</fullName>
    </submittedName>
</protein>
<dbReference type="Gene3D" id="3.40.190.10">
    <property type="entry name" value="Periplasmic binding protein-like II"/>
    <property type="match status" value="2"/>
</dbReference>
<keyword evidence="7" id="KW-1185">Reference proteome</keyword>